<dbReference type="GO" id="GO:0004808">
    <property type="term" value="F:tRNA (5-methylaminomethyl-2-thiouridylate)(34)-methyltransferase activity"/>
    <property type="evidence" value="ECO:0007669"/>
    <property type="project" value="InterPro"/>
</dbReference>
<dbReference type="PANTHER" id="PTHR39963:SF1">
    <property type="entry name" value="MNMC-LIKE METHYLTRANSFERASE DOMAIN-CONTAINING PROTEIN"/>
    <property type="match status" value="1"/>
</dbReference>
<dbReference type="Pfam" id="PF05430">
    <property type="entry name" value="Methyltransf_30"/>
    <property type="match status" value="1"/>
</dbReference>
<dbReference type="EMBL" id="RQFT01000012">
    <property type="protein sequence ID" value="TGL03020.1"/>
    <property type="molecule type" value="Genomic_DNA"/>
</dbReference>
<dbReference type="InterPro" id="IPR008471">
    <property type="entry name" value="MnmC-like_methylTransf"/>
</dbReference>
<dbReference type="GO" id="GO:0016645">
    <property type="term" value="F:oxidoreductase activity, acting on the CH-NH group of donors"/>
    <property type="evidence" value="ECO:0007669"/>
    <property type="project" value="InterPro"/>
</dbReference>
<evidence type="ECO:0000259" key="1">
    <source>
        <dbReference type="Pfam" id="PF05430"/>
    </source>
</evidence>
<keyword evidence="2" id="KW-0808">Transferase</keyword>
<keyword evidence="2" id="KW-0489">Methyltransferase</keyword>
<evidence type="ECO:0000313" key="3">
    <source>
        <dbReference type="Proteomes" id="UP000297641"/>
    </source>
</evidence>
<accession>A0A7I0HN15</accession>
<dbReference type="InterPro" id="IPR047785">
    <property type="entry name" value="tRNA_MNMC2"/>
</dbReference>
<organism evidence="2 3">
    <name type="scientific">Leptospira bouyouniensis</name>
    <dbReference type="NCBI Taxonomy" id="2484911"/>
    <lineage>
        <taxon>Bacteria</taxon>
        <taxon>Pseudomonadati</taxon>
        <taxon>Spirochaetota</taxon>
        <taxon>Spirochaetia</taxon>
        <taxon>Leptospirales</taxon>
        <taxon>Leptospiraceae</taxon>
        <taxon>Leptospira</taxon>
    </lineage>
</organism>
<dbReference type="Gene3D" id="3.40.50.150">
    <property type="entry name" value="Vaccinia Virus protein VP39"/>
    <property type="match status" value="1"/>
</dbReference>
<protein>
    <submittedName>
        <fullName evidence="2">S-adenosyl-L-methionine-dependent methyltransferase</fullName>
    </submittedName>
</protein>
<dbReference type="OrthoDB" id="9786494at2"/>
<dbReference type="PANTHER" id="PTHR39963">
    <property type="entry name" value="SLL0983 PROTEIN"/>
    <property type="match status" value="1"/>
</dbReference>
<dbReference type="Proteomes" id="UP000297641">
    <property type="component" value="Unassembled WGS sequence"/>
</dbReference>
<name>A0A7I0HN15_9LEPT</name>
<dbReference type="AlphaFoldDB" id="A0A7I0HN15"/>
<sequence length="268" mass="30683">MDLDSVSQPFAFCDIGLSASPISFMDQNRNQTEIELKEGVPISLIFGDVYFSKEGGWEESKYVFLEGNRIPDFLTSGSKNHYKIGELGFGTGLNFFVTLAFWYNLPNPPPIHFYSLEGFPLPIEILQSLNLSFPGKPLWTENLLKGYQKTFDQWIKNPLDRIWKTETLHPLSQSKFTLEVLFGDVSECLDYFPSIDFWYLDGFSPKKNPMMWSEETLSKIKTHSQVGTRLATFTAAGFIRRTLEGLGFMIQKQKGFGKKREMMTGVFL</sequence>
<proteinExistence type="predicted"/>
<feature type="domain" description="MnmC-like methyltransferase" evidence="1">
    <location>
        <begin position="153"/>
        <end position="266"/>
    </location>
</feature>
<dbReference type="RefSeq" id="WP_135741321.1">
    <property type="nucleotide sequence ID" value="NZ_RQFT01000012.1"/>
</dbReference>
<evidence type="ECO:0000313" key="2">
    <source>
        <dbReference type="EMBL" id="TGL03020.1"/>
    </source>
</evidence>
<dbReference type="NCBIfam" id="NF033855">
    <property type="entry name" value="tRNA_MNMC2"/>
    <property type="match status" value="1"/>
</dbReference>
<dbReference type="GO" id="GO:0032259">
    <property type="term" value="P:methylation"/>
    <property type="evidence" value="ECO:0007669"/>
    <property type="project" value="UniProtKB-KW"/>
</dbReference>
<gene>
    <name evidence="2" type="ORF">EHQ43_14535</name>
</gene>
<dbReference type="InterPro" id="IPR029063">
    <property type="entry name" value="SAM-dependent_MTases_sf"/>
</dbReference>
<comment type="caution">
    <text evidence="2">The sequence shown here is derived from an EMBL/GenBank/DDBJ whole genome shotgun (WGS) entry which is preliminary data.</text>
</comment>
<reference evidence="2 3" key="1">
    <citation type="journal article" date="2019" name="PLoS Negl. Trop. Dis.">
        <title>Revisiting the worldwide diversity of Leptospira species in the environment.</title>
        <authorList>
            <person name="Vincent A.T."/>
            <person name="Schiettekatte O."/>
            <person name="Bourhy P."/>
            <person name="Veyrier F.J."/>
            <person name="Picardeau M."/>
        </authorList>
    </citation>
    <scope>NUCLEOTIDE SEQUENCE [LARGE SCALE GENOMIC DNA]</scope>
    <source>
        <strain evidence="2 3">201800273</strain>
    </source>
</reference>